<dbReference type="InterPro" id="IPR051396">
    <property type="entry name" value="Bact_Antivir_Def_Nuclease"/>
</dbReference>
<proteinExistence type="predicted"/>
<protein>
    <submittedName>
        <fullName evidence="2">AAA family ATPase</fullName>
    </submittedName>
</protein>
<dbReference type="Pfam" id="PF13175">
    <property type="entry name" value="AAA_15"/>
    <property type="match status" value="1"/>
</dbReference>
<keyword evidence="3" id="KW-1185">Reference proteome</keyword>
<dbReference type="EMBL" id="JBBMFE010000003">
    <property type="protein sequence ID" value="MEQ2471945.1"/>
    <property type="molecule type" value="Genomic_DNA"/>
</dbReference>
<dbReference type="Proteomes" id="UP001438008">
    <property type="component" value="Unassembled WGS sequence"/>
</dbReference>
<dbReference type="InterPro" id="IPR041685">
    <property type="entry name" value="AAA_GajA/Old/RecF-like"/>
</dbReference>
<dbReference type="PANTHER" id="PTHR43581">
    <property type="entry name" value="ATP/GTP PHOSPHATASE"/>
    <property type="match status" value="1"/>
</dbReference>
<comment type="caution">
    <text evidence="2">The sequence shown here is derived from an EMBL/GenBank/DDBJ whole genome shotgun (WGS) entry which is preliminary data.</text>
</comment>
<feature type="domain" description="Endonuclease GajA/Old nuclease/RecF-like AAA" evidence="1">
    <location>
        <begin position="7"/>
        <end position="92"/>
    </location>
</feature>
<organism evidence="2 3">
    <name type="scientific">Laedolimicola intestinihominis</name>
    <dbReference type="NCBI Taxonomy" id="3133166"/>
    <lineage>
        <taxon>Bacteria</taxon>
        <taxon>Bacillati</taxon>
        <taxon>Bacillota</taxon>
        <taxon>Clostridia</taxon>
        <taxon>Lachnospirales</taxon>
        <taxon>Lachnospiraceae</taxon>
        <taxon>Laedolimicola</taxon>
    </lineage>
</organism>
<sequence length="597" mass="69585">MGTRITIHSIRIKNFRSIKNEYLEAKDMNIFVGLNDAGKSNVLKALNLFFCGETDYKTPFDFQRDFTYLYRPESHRPKEIAIEIKFEIPDSYKNAGLYTWRKIWKANGYKTDVVLDADGKRPTERSRIQVALQRVRYQYVPAVKSREYYKALLADVYMTASAVLDSPLEQSMKEFSAVLRDYTDQIHQEVARRIGIDSRLSIPQNMSEMFKTLVFETAGTSEDITIPLEMRGDGIQARHIPIILKYIADQAQKTRNRGASKATTIWGFEEPENGVELSRAFEMAEDFLEYSMDIQMFVTTHSPAFYNKKSDDRTRIFYTSRKEKGEGTKLSTAFNNAYLSATMGLMPLVAPYIEEKERELERTKQILNQNLLCDIPTIFVEGKTDKQYLELAIKHYSQDLYEKIKRGQLRIFTEEGKGGCSRLINWACAWIYSGYTSKAVVLFDKDEAGRKAHEELCGHEIYRGKRSTAEIQVKYLEPSDEILELYRKQLDLPYEIEHLLSVTCWGKLKEMNYVQPKENEELFVLLKRFLDRKRTIDNLIDDFVENVDVRDTIVTMSPIDKKKEQIACWVAQSSEEEQKEYLKGLERTIRKLEEVFR</sequence>
<evidence type="ECO:0000259" key="1">
    <source>
        <dbReference type="Pfam" id="PF13175"/>
    </source>
</evidence>
<dbReference type="Gene3D" id="3.40.50.300">
    <property type="entry name" value="P-loop containing nucleotide triphosphate hydrolases"/>
    <property type="match status" value="1"/>
</dbReference>
<reference evidence="2 3" key="1">
    <citation type="submission" date="2024-03" db="EMBL/GenBank/DDBJ databases">
        <title>Human intestinal bacterial collection.</title>
        <authorList>
            <person name="Pauvert C."/>
            <person name="Hitch T.C.A."/>
            <person name="Clavel T."/>
        </authorList>
    </citation>
    <scope>NUCLEOTIDE SEQUENCE [LARGE SCALE GENOMIC DNA]</scope>
    <source>
        <strain evidence="2 3">CLA-AA-H132</strain>
    </source>
</reference>
<dbReference type="SUPFAM" id="SSF52540">
    <property type="entry name" value="P-loop containing nucleoside triphosphate hydrolases"/>
    <property type="match status" value="1"/>
</dbReference>
<gene>
    <name evidence="2" type="ORF">WMO29_05495</name>
</gene>
<dbReference type="PANTHER" id="PTHR43581:SF4">
    <property type="entry name" value="ATP_GTP PHOSPHATASE"/>
    <property type="match status" value="1"/>
</dbReference>
<dbReference type="RefSeq" id="WP_349164102.1">
    <property type="nucleotide sequence ID" value="NZ_JBBMFE010000003.1"/>
</dbReference>
<accession>A0ABV1FEZ8</accession>
<name>A0ABV1FEZ8_9FIRM</name>
<evidence type="ECO:0000313" key="2">
    <source>
        <dbReference type="EMBL" id="MEQ2471945.1"/>
    </source>
</evidence>
<evidence type="ECO:0000313" key="3">
    <source>
        <dbReference type="Proteomes" id="UP001438008"/>
    </source>
</evidence>
<dbReference type="InterPro" id="IPR027417">
    <property type="entry name" value="P-loop_NTPase"/>
</dbReference>